<proteinExistence type="predicted"/>
<reference evidence="5 6" key="1">
    <citation type="submission" date="2018-06" db="EMBL/GenBank/DDBJ databases">
        <authorList>
            <consortium name="Pathogen Informatics"/>
            <person name="Doyle S."/>
        </authorList>
    </citation>
    <scope>NUCLEOTIDE SEQUENCE [LARGE SCALE GENOMIC DNA]</scope>
    <source>
        <strain evidence="5 6">NCTC13315</strain>
    </source>
</reference>
<dbReference type="Gene3D" id="3.40.50.300">
    <property type="entry name" value="P-loop containing nucleotide triphosphate hydrolases"/>
    <property type="match status" value="1"/>
</dbReference>
<dbReference type="SMART" id="SM00044">
    <property type="entry name" value="CYCc"/>
    <property type="match status" value="1"/>
</dbReference>
<dbReference type="Pfam" id="PF13191">
    <property type="entry name" value="AAA_16"/>
    <property type="match status" value="1"/>
</dbReference>
<keyword evidence="3" id="KW-0472">Membrane</keyword>
<name>A0A378I3D7_9GAMM</name>
<feature type="domain" description="Guanylate cyclase" evidence="4">
    <location>
        <begin position="74"/>
        <end position="199"/>
    </location>
</feature>
<accession>A0A378I3D7</accession>
<dbReference type="Pfam" id="PF00211">
    <property type="entry name" value="Guanylate_cyc"/>
    <property type="match status" value="1"/>
</dbReference>
<dbReference type="AlphaFoldDB" id="A0A378I3D7"/>
<keyword evidence="3" id="KW-0812">Transmembrane</keyword>
<dbReference type="GO" id="GO:0035556">
    <property type="term" value="P:intracellular signal transduction"/>
    <property type="evidence" value="ECO:0007669"/>
    <property type="project" value="InterPro"/>
</dbReference>
<evidence type="ECO:0000313" key="6">
    <source>
        <dbReference type="Proteomes" id="UP000254968"/>
    </source>
</evidence>
<dbReference type="RefSeq" id="WP_160149880.1">
    <property type="nucleotide sequence ID" value="NZ_CAAAHO010000007.1"/>
</dbReference>
<keyword evidence="6" id="KW-1185">Reference proteome</keyword>
<evidence type="ECO:0000256" key="3">
    <source>
        <dbReference type="SAM" id="Phobius"/>
    </source>
</evidence>
<dbReference type="GO" id="GO:0005524">
    <property type="term" value="F:ATP binding"/>
    <property type="evidence" value="ECO:0007669"/>
    <property type="project" value="UniProtKB-KW"/>
</dbReference>
<evidence type="ECO:0000259" key="4">
    <source>
        <dbReference type="PROSITE" id="PS50125"/>
    </source>
</evidence>
<dbReference type="EC" id="4.6.1.1" evidence="5"/>
<evidence type="ECO:0000313" key="5">
    <source>
        <dbReference type="EMBL" id="STX29280.1"/>
    </source>
</evidence>
<dbReference type="OrthoDB" id="9806704at2"/>
<keyword evidence="1" id="KW-0547">Nucleotide-binding</keyword>
<dbReference type="Proteomes" id="UP000254968">
    <property type="component" value="Unassembled WGS sequence"/>
</dbReference>
<keyword evidence="3" id="KW-1133">Transmembrane helix</keyword>
<dbReference type="PANTHER" id="PTHR16305:SF28">
    <property type="entry name" value="GUANYLATE CYCLASE DOMAIN-CONTAINING PROTEIN"/>
    <property type="match status" value="1"/>
</dbReference>
<dbReference type="InterPro" id="IPR011990">
    <property type="entry name" value="TPR-like_helical_dom_sf"/>
</dbReference>
<dbReference type="GO" id="GO:0004016">
    <property type="term" value="F:adenylate cyclase activity"/>
    <property type="evidence" value="ECO:0007669"/>
    <property type="project" value="UniProtKB-EC"/>
</dbReference>
<evidence type="ECO:0000256" key="2">
    <source>
        <dbReference type="ARBA" id="ARBA00022840"/>
    </source>
</evidence>
<dbReference type="SUPFAM" id="SSF48452">
    <property type="entry name" value="TPR-like"/>
    <property type="match status" value="1"/>
</dbReference>
<dbReference type="InterPro" id="IPR025874">
    <property type="entry name" value="DZR"/>
</dbReference>
<keyword evidence="5" id="KW-0456">Lyase</keyword>
<keyword evidence="2" id="KW-0067">ATP-binding</keyword>
<dbReference type="InterPro" id="IPR027417">
    <property type="entry name" value="P-loop_NTPase"/>
</dbReference>
<feature type="transmembrane region" description="Helical" evidence="3">
    <location>
        <begin position="911"/>
        <end position="936"/>
    </location>
</feature>
<dbReference type="Pfam" id="PF12773">
    <property type="entry name" value="DZR"/>
    <property type="match status" value="1"/>
</dbReference>
<dbReference type="SUPFAM" id="SSF52540">
    <property type="entry name" value="P-loop containing nucleoside triphosphate hydrolases"/>
    <property type="match status" value="1"/>
</dbReference>
<dbReference type="InterPro" id="IPR041664">
    <property type="entry name" value="AAA_16"/>
</dbReference>
<dbReference type="PANTHER" id="PTHR16305">
    <property type="entry name" value="TESTICULAR SOLUBLE ADENYLYL CYCLASE"/>
    <property type="match status" value="1"/>
</dbReference>
<protein>
    <submittedName>
        <fullName evidence="5">Adenylate cyclase</fullName>
        <ecNumber evidence="5">4.6.1.1</ecNumber>
    </submittedName>
</protein>
<evidence type="ECO:0000256" key="1">
    <source>
        <dbReference type="ARBA" id="ARBA00022741"/>
    </source>
</evidence>
<sequence>MYCNQCHFILQEQKFCPQCGTPTRVTKTCPNCHKECSLDSNFCGECGTSLVTQPKPIQPMANRKDSEAIKKHVSILFADIKESTSAISNLDPEEARNLLSPAIEKMLNAVYQYSGTIIHTAGDGIVAIFGAPQALEDHAFRACLAANFMQTQLNALPLGLKIRVGLNSGEILMDVVGRSEQHLEYDITGAAVNLAARMEQTATPGNIQITKHTLILVKDAVEVESIGRITIKGFSEPVEVFKLKGIKDESNLISLKYRPTFTPFVGRNDTIKKLNELLDLAEAGQGSMVCLEAEAGQGKSRVIYELLNNNTSLQIIYSGGFSHLCNVTLFPIVQLFRKLLDIHQDDLTENIYDKVCPYTKDLTVPYATDAALSLLNSSGYSKAWEKLAPQLKHKYLFLIGIAILTKACTNKTLVLIIEDLHWIDNETENFISLLLNEIHKLKILLIGTYRPSFNDTWLKNPNYHLIKLGPIPQKHLKTLADIILGTHPSINSLKKDILHACSGNPFFIQEIIDSLIADNLLTGRLGNYQLDTVNFAKRSKLPESIFALLQTKIDKLPAHQKELLEIASVIGERFPYTLIAQLSTTENKVTRKNLNQLTALNYIYEAQLYPDLEFSFSHALIQEVLYNTLLKKVRHQIHLKILEFFECLPEDQKKEKIQILANHAYLGQHWEKAFYYCAQAAEKTFIINALKLTIQYSKQAIEAAAYIKDQSSIIDSLIMVHIDMMHAYLHLGLPEEQGPILEKILKLSVEAKRPAVKCAVYGAYATFIMGISCPQHAEPFLEKANQYAKESKRQDLMKFVDFAFLLRYTLGGDYIKGQKIGRTFLAQQASQDFFCPEFRLNFRYVGIIILMINQLTSGAFLDFDRQIEFYSTCFNLTEPSIYSAGITTALGTALVQKGDFSSTAERYLHLAIYYLIEVNFFLILPLAQAALALLYLNTKRLKEGKEQLEKAQNSIELVGYYLSSNYSVGFIAEGLLLSGQLTKADKFIQNALALSEKRNLKGNMAWLKRLSAEIALKKSKLNPLKIKNLLEEALILTKETHMKIQEGKCHLTLAKYYQISKHNEMAVKEEKLAYAIFKQIGYKL</sequence>
<dbReference type="GO" id="GO:0009190">
    <property type="term" value="P:cyclic nucleotide biosynthetic process"/>
    <property type="evidence" value="ECO:0007669"/>
    <property type="project" value="InterPro"/>
</dbReference>
<dbReference type="CDD" id="cd07302">
    <property type="entry name" value="CHD"/>
    <property type="match status" value="1"/>
</dbReference>
<dbReference type="InterPro" id="IPR001054">
    <property type="entry name" value="A/G_cyclase"/>
</dbReference>
<dbReference type="GO" id="GO:0005737">
    <property type="term" value="C:cytoplasm"/>
    <property type="evidence" value="ECO:0007669"/>
    <property type="project" value="TreeGrafter"/>
</dbReference>
<dbReference type="EMBL" id="UGNV01000001">
    <property type="protein sequence ID" value="STX29280.1"/>
    <property type="molecule type" value="Genomic_DNA"/>
</dbReference>
<dbReference type="InterPro" id="IPR029787">
    <property type="entry name" value="Nucleotide_cyclase"/>
</dbReference>
<dbReference type="SUPFAM" id="SSF55073">
    <property type="entry name" value="Nucleotide cyclase"/>
    <property type="match status" value="1"/>
</dbReference>
<gene>
    <name evidence="5" type="primary">cyaB</name>
    <name evidence="5" type="ORF">NCTC13315_01819</name>
</gene>
<dbReference type="PROSITE" id="PS50125">
    <property type="entry name" value="GUANYLATE_CYCLASE_2"/>
    <property type="match status" value="1"/>
</dbReference>
<organism evidence="5 6">
    <name type="scientific">Legionella beliardensis</name>
    <dbReference type="NCBI Taxonomy" id="91822"/>
    <lineage>
        <taxon>Bacteria</taxon>
        <taxon>Pseudomonadati</taxon>
        <taxon>Pseudomonadota</taxon>
        <taxon>Gammaproteobacteria</taxon>
        <taxon>Legionellales</taxon>
        <taxon>Legionellaceae</taxon>
        <taxon>Legionella</taxon>
    </lineage>
</organism>
<dbReference type="Gene3D" id="3.30.70.1230">
    <property type="entry name" value="Nucleotide cyclase"/>
    <property type="match status" value="1"/>
</dbReference>